<dbReference type="InterPro" id="IPR017853">
    <property type="entry name" value="GH"/>
</dbReference>
<dbReference type="Gene3D" id="3.20.20.80">
    <property type="entry name" value="Glycosidases"/>
    <property type="match status" value="1"/>
</dbReference>
<sequence>MLQGVGNPTGLFAIWEAGPTTEEMTANSKSKTLIPNCALTSSMDLPKLSHNNRIAAYDSYLDLKENWGLGKLSSIRDRNCSILRCITQEESLRTIQWFEKEESATKDSHCNWRMERKDRPSIPRWLKAPLPEGRLSTVVWNFSRSTVSMVWISTGNTRHRGGVPEDKGNFVQLLKVPIILILFVELKESFSSRGLLLTAAVSAGKNTIDKAYDVPSVARYLDFINLMAYDFTVDGIGDWPGELTYVRTAVNDEQKTLNVDYAVRYWLNKGCPADKLILGMPCTDAASH</sequence>
<dbReference type="GO" id="GO:0008061">
    <property type="term" value="F:chitin binding"/>
    <property type="evidence" value="ECO:0007669"/>
    <property type="project" value="TreeGrafter"/>
</dbReference>
<dbReference type="InterPro" id="IPR050314">
    <property type="entry name" value="Glycosyl_Hydrlase_18"/>
</dbReference>
<dbReference type="InterPro" id="IPR001223">
    <property type="entry name" value="Glyco_hydro18_cat"/>
</dbReference>
<dbReference type="SUPFAM" id="SSF51445">
    <property type="entry name" value="(Trans)glycosidases"/>
    <property type="match status" value="1"/>
</dbReference>
<dbReference type="PROSITE" id="PS51910">
    <property type="entry name" value="GH18_2"/>
    <property type="match status" value="1"/>
</dbReference>
<reference evidence="2 3" key="1">
    <citation type="submission" date="2021-06" db="EMBL/GenBank/DDBJ databases">
        <title>Caerostris extrusa draft genome.</title>
        <authorList>
            <person name="Kono N."/>
            <person name="Arakawa K."/>
        </authorList>
    </citation>
    <scope>NUCLEOTIDE SEQUENCE [LARGE SCALE GENOMIC DNA]</scope>
</reference>
<dbReference type="Proteomes" id="UP001054945">
    <property type="component" value="Unassembled WGS sequence"/>
</dbReference>
<name>A0AAV4MRV9_CAEEX</name>
<keyword evidence="3" id="KW-1185">Reference proteome</keyword>
<dbReference type="Pfam" id="PF00704">
    <property type="entry name" value="Glyco_hydro_18"/>
    <property type="match status" value="1"/>
</dbReference>
<dbReference type="AlphaFoldDB" id="A0AAV4MRV9"/>
<evidence type="ECO:0000259" key="1">
    <source>
        <dbReference type="PROSITE" id="PS51910"/>
    </source>
</evidence>
<dbReference type="EMBL" id="BPLR01020139">
    <property type="protein sequence ID" value="GIX75145.1"/>
    <property type="molecule type" value="Genomic_DNA"/>
</dbReference>
<dbReference type="PANTHER" id="PTHR11177">
    <property type="entry name" value="CHITINASE"/>
    <property type="match status" value="1"/>
</dbReference>
<gene>
    <name evidence="2" type="primary">Cht10</name>
    <name evidence="2" type="ORF">CEXT_498881</name>
</gene>
<evidence type="ECO:0000313" key="3">
    <source>
        <dbReference type="Proteomes" id="UP001054945"/>
    </source>
</evidence>
<dbReference type="GO" id="GO:0006032">
    <property type="term" value="P:chitin catabolic process"/>
    <property type="evidence" value="ECO:0007669"/>
    <property type="project" value="TreeGrafter"/>
</dbReference>
<dbReference type="GO" id="GO:0005975">
    <property type="term" value="P:carbohydrate metabolic process"/>
    <property type="evidence" value="ECO:0007669"/>
    <property type="project" value="InterPro"/>
</dbReference>
<dbReference type="GO" id="GO:0005576">
    <property type="term" value="C:extracellular region"/>
    <property type="evidence" value="ECO:0007669"/>
    <property type="project" value="TreeGrafter"/>
</dbReference>
<evidence type="ECO:0000313" key="2">
    <source>
        <dbReference type="EMBL" id="GIX75145.1"/>
    </source>
</evidence>
<dbReference type="PANTHER" id="PTHR11177:SF317">
    <property type="entry name" value="CHITINASE 12-RELATED"/>
    <property type="match status" value="1"/>
</dbReference>
<accession>A0AAV4MRV9</accession>
<feature type="domain" description="GH18" evidence="1">
    <location>
        <begin position="185"/>
        <end position="288"/>
    </location>
</feature>
<comment type="caution">
    <text evidence="2">The sequence shown here is derived from an EMBL/GenBank/DDBJ whole genome shotgun (WGS) entry which is preliminary data.</text>
</comment>
<organism evidence="2 3">
    <name type="scientific">Caerostris extrusa</name>
    <name type="common">Bark spider</name>
    <name type="synonym">Caerostris bankana</name>
    <dbReference type="NCBI Taxonomy" id="172846"/>
    <lineage>
        <taxon>Eukaryota</taxon>
        <taxon>Metazoa</taxon>
        <taxon>Ecdysozoa</taxon>
        <taxon>Arthropoda</taxon>
        <taxon>Chelicerata</taxon>
        <taxon>Arachnida</taxon>
        <taxon>Araneae</taxon>
        <taxon>Araneomorphae</taxon>
        <taxon>Entelegynae</taxon>
        <taxon>Araneoidea</taxon>
        <taxon>Araneidae</taxon>
        <taxon>Caerostris</taxon>
    </lineage>
</organism>
<proteinExistence type="predicted"/>
<dbReference type="GO" id="GO:0004568">
    <property type="term" value="F:chitinase activity"/>
    <property type="evidence" value="ECO:0007669"/>
    <property type="project" value="TreeGrafter"/>
</dbReference>
<protein>
    <submittedName>
        <fullName evidence="2">Probable chitinase 10</fullName>
    </submittedName>
</protein>